<evidence type="ECO:0000313" key="2">
    <source>
        <dbReference type="Proteomes" id="UP000034107"/>
    </source>
</evidence>
<organism evidence="1 2">
    <name type="scientific">Candidatus Nomurabacteria bacterium GW2011_GWA1_46_11</name>
    <dbReference type="NCBI Taxonomy" id="1618732"/>
    <lineage>
        <taxon>Bacteria</taxon>
        <taxon>Candidatus Nomuraibacteriota</taxon>
    </lineage>
</organism>
<feature type="non-terminal residue" evidence="1">
    <location>
        <position position="1"/>
    </location>
</feature>
<proteinExistence type="predicted"/>
<gene>
    <name evidence="1" type="ORF">UX31_C0032G0001</name>
</gene>
<dbReference type="AlphaFoldDB" id="A0A0G1NJP6"/>
<dbReference type="Proteomes" id="UP000034107">
    <property type="component" value="Unassembled WGS sequence"/>
</dbReference>
<reference evidence="1 2" key="1">
    <citation type="journal article" date="2015" name="Nature">
        <title>rRNA introns, odd ribosomes, and small enigmatic genomes across a large radiation of phyla.</title>
        <authorList>
            <person name="Brown C.T."/>
            <person name="Hug L.A."/>
            <person name="Thomas B.C."/>
            <person name="Sharon I."/>
            <person name="Castelle C.J."/>
            <person name="Singh A."/>
            <person name="Wilkins M.J."/>
            <person name="Williams K.H."/>
            <person name="Banfield J.F."/>
        </authorList>
    </citation>
    <scope>NUCLEOTIDE SEQUENCE [LARGE SCALE GENOMIC DNA]</scope>
</reference>
<accession>A0A0G1NJP6</accession>
<evidence type="ECO:0000313" key="1">
    <source>
        <dbReference type="EMBL" id="KKU20676.1"/>
    </source>
</evidence>
<dbReference type="EMBL" id="LCLS01000032">
    <property type="protein sequence ID" value="KKU20676.1"/>
    <property type="molecule type" value="Genomic_DNA"/>
</dbReference>
<protein>
    <submittedName>
        <fullName evidence="1">Uncharacterized protein</fullName>
    </submittedName>
</protein>
<name>A0A0G1NJP6_9BACT</name>
<comment type="caution">
    <text evidence="1">The sequence shown here is derived from an EMBL/GenBank/DDBJ whole genome shotgun (WGS) entry which is preliminary data.</text>
</comment>
<sequence length="150" mass="17515">RYSAHYRYESARVWQYGYESLMKQARPYLDRPGRVFINNTYDPALYRFAFYTKLPPRDFQKMFAGDIPTENLLPGFNGFQFGDRFFFGRAATLEAMQNLLRPGDLYLAVQGEEIPGDWDWSQSPPAGIKALATVRNFYGQPLMYVLEKVR</sequence>